<dbReference type="Pfam" id="PF13927">
    <property type="entry name" value="Ig_3"/>
    <property type="match status" value="1"/>
</dbReference>
<name>A0A8C1C3D6_CYPCA</name>
<dbReference type="AlphaFoldDB" id="A0A8C1C3D6"/>
<keyword evidence="1" id="KW-1133">Transmembrane helix</keyword>
<sequence>MLDVVLTLCVLLLHGASGVETDSVSVMEGDSVSLYTAVKTNQQGRIRWYFNDHHIAVITGDQSEMCTDAECIERFRDRLQLDHVTGSLTITNINTTHSGLYTVHIHSSSREKIFNITVQDAPPAKQDDVKSVMEGESVTLHPGLIKNTNDAMTWLFNAICIAAMNSHPSKTCTDAEERFRDRLQLENQTGSLTITNTRTTDSGLYYLQINSSSSSFSVRRMRSFSVSVTGSGRSSAAVGGVCAAVVILLVAVAAAIIYYRKQRETQ</sequence>
<evidence type="ECO:0000313" key="4">
    <source>
        <dbReference type="Ensembl" id="ENSCCRP00000041762.2"/>
    </source>
</evidence>
<evidence type="ECO:0000256" key="1">
    <source>
        <dbReference type="SAM" id="Phobius"/>
    </source>
</evidence>
<keyword evidence="5" id="KW-1185">Reference proteome</keyword>
<organism evidence="4 5">
    <name type="scientific">Cyprinus carpio carpio</name>
    <dbReference type="NCBI Taxonomy" id="630221"/>
    <lineage>
        <taxon>Eukaryota</taxon>
        <taxon>Metazoa</taxon>
        <taxon>Chordata</taxon>
        <taxon>Craniata</taxon>
        <taxon>Vertebrata</taxon>
        <taxon>Euteleostomi</taxon>
        <taxon>Actinopterygii</taxon>
        <taxon>Neopterygii</taxon>
        <taxon>Teleostei</taxon>
        <taxon>Ostariophysi</taxon>
        <taxon>Cypriniformes</taxon>
        <taxon>Cyprinidae</taxon>
        <taxon>Cyprininae</taxon>
        <taxon>Cyprinus</taxon>
    </lineage>
</organism>
<protein>
    <recommendedName>
        <fullName evidence="3">Immunoglobulin domain-containing protein</fullName>
    </recommendedName>
</protein>
<keyword evidence="2" id="KW-0732">Signal</keyword>
<keyword evidence="1" id="KW-0472">Membrane</keyword>
<accession>A0A8C1C3D6</accession>
<dbReference type="InterPro" id="IPR013783">
    <property type="entry name" value="Ig-like_fold"/>
</dbReference>
<feature type="domain" description="Immunoglobulin" evidence="3">
    <location>
        <begin position="127"/>
        <end position="229"/>
    </location>
</feature>
<evidence type="ECO:0000259" key="3">
    <source>
        <dbReference type="SMART" id="SM00409"/>
    </source>
</evidence>
<evidence type="ECO:0000256" key="2">
    <source>
        <dbReference type="SAM" id="SignalP"/>
    </source>
</evidence>
<reference evidence="4" key="1">
    <citation type="submission" date="2025-08" db="UniProtKB">
        <authorList>
            <consortium name="Ensembl"/>
        </authorList>
    </citation>
    <scope>IDENTIFICATION</scope>
</reference>
<reference evidence="4" key="2">
    <citation type="submission" date="2025-09" db="UniProtKB">
        <authorList>
            <consortium name="Ensembl"/>
        </authorList>
    </citation>
    <scope>IDENTIFICATION</scope>
</reference>
<dbReference type="PANTHER" id="PTHR21063">
    <property type="entry name" value="LFA-3"/>
    <property type="match status" value="1"/>
</dbReference>
<keyword evidence="1" id="KW-0812">Transmembrane</keyword>
<feature type="chain" id="PRO_5039932985" description="Immunoglobulin domain-containing protein" evidence="2">
    <location>
        <begin position="19"/>
        <end position="266"/>
    </location>
</feature>
<feature type="signal peptide" evidence="2">
    <location>
        <begin position="1"/>
        <end position="18"/>
    </location>
</feature>
<dbReference type="Ensembl" id="ENSCCRT00000045273.2">
    <property type="protein sequence ID" value="ENSCCRP00000041762.2"/>
    <property type="gene ID" value="ENSCCRG00000022273.2"/>
</dbReference>
<dbReference type="Gene3D" id="2.60.40.10">
    <property type="entry name" value="Immunoglobulins"/>
    <property type="match status" value="2"/>
</dbReference>
<dbReference type="SUPFAM" id="SSF48726">
    <property type="entry name" value="Immunoglobulin"/>
    <property type="match status" value="2"/>
</dbReference>
<feature type="domain" description="Immunoglobulin" evidence="3">
    <location>
        <begin position="21"/>
        <end position="119"/>
    </location>
</feature>
<dbReference type="Proteomes" id="UP001108240">
    <property type="component" value="Unplaced"/>
</dbReference>
<proteinExistence type="predicted"/>
<dbReference type="GeneTree" id="ENSGT01050000244806"/>
<dbReference type="InterPro" id="IPR036179">
    <property type="entry name" value="Ig-like_dom_sf"/>
</dbReference>
<dbReference type="InterPro" id="IPR013106">
    <property type="entry name" value="Ig_V-set"/>
</dbReference>
<dbReference type="PANTHER" id="PTHR21063:SF4">
    <property type="entry name" value="CD48 ANTIGEN-RELATED"/>
    <property type="match status" value="1"/>
</dbReference>
<dbReference type="Pfam" id="PF07686">
    <property type="entry name" value="V-set"/>
    <property type="match status" value="1"/>
</dbReference>
<dbReference type="InterPro" id="IPR003599">
    <property type="entry name" value="Ig_sub"/>
</dbReference>
<evidence type="ECO:0000313" key="5">
    <source>
        <dbReference type="Proteomes" id="UP001108240"/>
    </source>
</evidence>
<feature type="transmembrane region" description="Helical" evidence="1">
    <location>
        <begin position="236"/>
        <end position="259"/>
    </location>
</feature>
<dbReference type="SMART" id="SM00409">
    <property type="entry name" value="IG"/>
    <property type="match status" value="2"/>
</dbReference>